<evidence type="ECO:0000259" key="2">
    <source>
        <dbReference type="Pfam" id="PF02563"/>
    </source>
</evidence>
<dbReference type="EMBL" id="JABAIL010000010">
    <property type="protein sequence ID" value="NLR94272.1"/>
    <property type="molecule type" value="Genomic_DNA"/>
</dbReference>
<dbReference type="Pfam" id="PF02563">
    <property type="entry name" value="Poly_export"/>
    <property type="match status" value="1"/>
</dbReference>
<dbReference type="Gene3D" id="3.10.560.10">
    <property type="entry name" value="Outer membrane lipoprotein wza domain like"/>
    <property type="match status" value="1"/>
</dbReference>
<name>A0A7X8SQ19_9BACT</name>
<dbReference type="PANTHER" id="PTHR33619">
    <property type="entry name" value="POLYSACCHARIDE EXPORT PROTEIN GFCE-RELATED"/>
    <property type="match status" value="1"/>
</dbReference>
<feature type="domain" description="Polysaccharide export protein N-terminal" evidence="2">
    <location>
        <begin position="56"/>
        <end position="150"/>
    </location>
</feature>
<sequence length="270" mass="30144">MKHIRLLNFLFFSLVLGGCVSNKKISYLKHEGEIKEEVTYDSVYRSVESVPVALNKIRPFDQILVEVKTVTPPEYNPFAYVEAIGGSSIANIQNPDQGSVLGYTVDEKGFVDLPLIGSVDLGGLTFTEGEAKLRGILKNMMDEPSVRIKLLNFRFTVLGEAERPGTYGTYSREISVLEGIARAGGVKEFGNRAKIKLLRKNGNITETIYLNLNDENFMQSPYYYLQQEDVIVVLPIERRPTLEYVQKNVSIVASITAALVSIVTLITVNR</sequence>
<keyword evidence="5" id="KW-1185">Reference proteome</keyword>
<reference evidence="4 5" key="1">
    <citation type="submission" date="2020-04" db="EMBL/GenBank/DDBJ databases">
        <title>Flammeovirga sp. SR4, a novel species isolated from seawater.</title>
        <authorList>
            <person name="Wang X."/>
        </authorList>
    </citation>
    <scope>NUCLEOTIDE SEQUENCE [LARGE SCALE GENOMIC DNA]</scope>
    <source>
        <strain evidence="4 5">SR4</strain>
    </source>
</reference>
<dbReference type="RefSeq" id="WP_168884983.1">
    <property type="nucleotide sequence ID" value="NZ_JABAIL010000010.1"/>
</dbReference>
<dbReference type="AlphaFoldDB" id="A0A7X8SQ19"/>
<dbReference type="InterPro" id="IPR049712">
    <property type="entry name" value="Poly_export"/>
</dbReference>
<evidence type="ECO:0000256" key="1">
    <source>
        <dbReference type="ARBA" id="ARBA00022729"/>
    </source>
</evidence>
<dbReference type="Pfam" id="PF10531">
    <property type="entry name" value="SLBB"/>
    <property type="match status" value="1"/>
</dbReference>
<dbReference type="InterPro" id="IPR019554">
    <property type="entry name" value="Soluble_ligand-bd"/>
</dbReference>
<dbReference type="InterPro" id="IPR003715">
    <property type="entry name" value="Poly_export_N"/>
</dbReference>
<feature type="domain" description="Soluble ligand binding" evidence="3">
    <location>
        <begin position="155"/>
        <end position="204"/>
    </location>
</feature>
<dbReference type="GO" id="GO:0015159">
    <property type="term" value="F:polysaccharide transmembrane transporter activity"/>
    <property type="evidence" value="ECO:0007669"/>
    <property type="project" value="InterPro"/>
</dbReference>
<evidence type="ECO:0008006" key="6">
    <source>
        <dbReference type="Google" id="ProtNLM"/>
    </source>
</evidence>
<evidence type="ECO:0000313" key="5">
    <source>
        <dbReference type="Proteomes" id="UP000585050"/>
    </source>
</evidence>
<dbReference type="PANTHER" id="PTHR33619:SF3">
    <property type="entry name" value="POLYSACCHARIDE EXPORT PROTEIN GFCE-RELATED"/>
    <property type="match status" value="1"/>
</dbReference>
<comment type="caution">
    <text evidence="4">The sequence shown here is derived from an EMBL/GenBank/DDBJ whole genome shotgun (WGS) entry which is preliminary data.</text>
</comment>
<evidence type="ECO:0000313" key="4">
    <source>
        <dbReference type="EMBL" id="NLR94272.1"/>
    </source>
</evidence>
<dbReference type="PROSITE" id="PS51257">
    <property type="entry name" value="PROKAR_LIPOPROTEIN"/>
    <property type="match status" value="1"/>
</dbReference>
<organism evidence="4 5">
    <name type="scientific">Flammeovirga agarivorans</name>
    <dbReference type="NCBI Taxonomy" id="2726742"/>
    <lineage>
        <taxon>Bacteria</taxon>
        <taxon>Pseudomonadati</taxon>
        <taxon>Bacteroidota</taxon>
        <taxon>Cytophagia</taxon>
        <taxon>Cytophagales</taxon>
        <taxon>Flammeovirgaceae</taxon>
        <taxon>Flammeovirga</taxon>
    </lineage>
</organism>
<protein>
    <recommendedName>
        <fullName evidence="6">Polysaccharide export outer membrane protein</fullName>
    </recommendedName>
</protein>
<dbReference type="Proteomes" id="UP000585050">
    <property type="component" value="Unassembled WGS sequence"/>
</dbReference>
<proteinExistence type="predicted"/>
<gene>
    <name evidence="4" type="ORF">HGP29_23915</name>
</gene>
<evidence type="ECO:0000259" key="3">
    <source>
        <dbReference type="Pfam" id="PF10531"/>
    </source>
</evidence>
<keyword evidence="1" id="KW-0732">Signal</keyword>
<accession>A0A7X8SQ19</accession>